<dbReference type="EMBL" id="BDDD01000194">
    <property type="protein sequence ID" value="GAV61312.1"/>
    <property type="molecule type" value="Genomic_DNA"/>
</dbReference>
<evidence type="ECO:0000259" key="5">
    <source>
        <dbReference type="SMART" id="SM01233"/>
    </source>
</evidence>
<feature type="compositionally biased region" description="Gly residues" evidence="4">
    <location>
        <begin position="332"/>
        <end position="342"/>
    </location>
</feature>
<dbReference type="SMART" id="SM01233">
    <property type="entry name" value="HABP4_PAI-RBP1"/>
    <property type="match status" value="1"/>
</dbReference>
<dbReference type="GO" id="GO:0003723">
    <property type="term" value="F:RNA binding"/>
    <property type="evidence" value="ECO:0007669"/>
    <property type="project" value="InterPro"/>
</dbReference>
<feature type="compositionally biased region" description="Low complexity" evidence="4">
    <location>
        <begin position="93"/>
        <end position="102"/>
    </location>
</feature>
<reference evidence="7" key="1">
    <citation type="submission" date="2016-04" db="EMBL/GenBank/DDBJ databases">
        <title>Cephalotus genome sequencing.</title>
        <authorList>
            <person name="Fukushima K."/>
            <person name="Hasebe M."/>
            <person name="Fang X."/>
        </authorList>
    </citation>
    <scope>NUCLEOTIDE SEQUENCE [LARGE SCALE GENOMIC DNA]</scope>
    <source>
        <strain evidence="7">cv. St1</strain>
    </source>
</reference>
<feature type="compositionally biased region" description="Basic and acidic residues" evidence="4">
    <location>
        <begin position="109"/>
        <end position="123"/>
    </location>
</feature>
<accession>A0A1Q3B0K4</accession>
<dbReference type="GO" id="GO:0005737">
    <property type="term" value="C:cytoplasm"/>
    <property type="evidence" value="ECO:0007669"/>
    <property type="project" value="UniProtKB-SubCell"/>
</dbReference>
<dbReference type="Proteomes" id="UP000187406">
    <property type="component" value="Unassembled WGS sequence"/>
</dbReference>
<feature type="compositionally biased region" description="Basic and acidic residues" evidence="4">
    <location>
        <begin position="211"/>
        <end position="234"/>
    </location>
</feature>
<dbReference type="InterPro" id="IPR006861">
    <property type="entry name" value="HABP4_PAIRBP1-bd"/>
</dbReference>
<dbReference type="GO" id="GO:0005634">
    <property type="term" value="C:nucleus"/>
    <property type="evidence" value="ECO:0007669"/>
    <property type="project" value="TreeGrafter"/>
</dbReference>
<keyword evidence="2" id="KW-0963">Cytoplasm</keyword>
<dbReference type="InterPro" id="IPR019084">
    <property type="entry name" value="STM1-like_N"/>
</dbReference>
<feature type="compositionally biased region" description="Low complexity" evidence="4">
    <location>
        <begin position="36"/>
        <end position="49"/>
    </location>
</feature>
<dbReference type="Gene3D" id="6.10.140.1040">
    <property type="match status" value="1"/>
</dbReference>
<dbReference type="STRING" id="3775.A0A1Q3B0K4"/>
<proteinExistence type="predicted"/>
<dbReference type="Pfam" id="PF09598">
    <property type="entry name" value="Stm1_N"/>
    <property type="match status" value="1"/>
</dbReference>
<feature type="compositionally biased region" description="Basic and acidic residues" evidence="4">
    <location>
        <begin position="146"/>
        <end position="171"/>
    </location>
</feature>
<feature type="compositionally biased region" description="Gly residues" evidence="4">
    <location>
        <begin position="66"/>
        <end position="86"/>
    </location>
</feature>
<feature type="compositionally biased region" description="Acidic residues" evidence="4">
    <location>
        <begin position="183"/>
        <end position="192"/>
    </location>
</feature>
<sequence length="363" mass="39256">MATLNPFDLLGDDDNEDPSQLIAAAPQLKVEKPKKGLAPAPAQPAKLPSKPAPPAEAVREAKNEVGRGGGRGGGRGFGRGRGGGGFNRDSRSNDNSFGNSNGFSGGYRPSEEGDAGKSSERRGSIVPRGPYRGGRRGSFGNENDGEGERPRRIYERRSGTGRGNEVKRDGAGRGNWGTPSDEIPLETEEPVIENETNVGTEKQPVEEDAVDANKESPSKEPEEKEPDENKEMTYDEYQKVYQEKRKALAALKAEERKVALDKDLQSMQQLSNKKNNDDIFIKLGSEKDKRKDAADKEERAKKSYSINEFLKPVEGERFYSPGGRGRGRGRGPPRGGYGGGGNMSYASAPSIEDPGQFPTLGGK</sequence>
<dbReference type="AlphaFoldDB" id="A0A1Q3B0K4"/>
<organism evidence="6 7">
    <name type="scientific">Cephalotus follicularis</name>
    <name type="common">Albany pitcher plant</name>
    <dbReference type="NCBI Taxonomy" id="3775"/>
    <lineage>
        <taxon>Eukaryota</taxon>
        <taxon>Viridiplantae</taxon>
        <taxon>Streptophyta</taxon>
        <taxon>Embryophyta</taxon>
        <taxon>Tracheophyta</taxon>
        <taxon>Spermatophyta</taxon>
        <taxon>Magnoliopsida</taxon>
        <taxon>eudicotyledons</taxon>
        <taxon>Gunneridae</taxon>
        <taxon>Pentapetalae</taxon>
        <taxon>rosids</taxon>
        <taxon>fabids</taxon>
        <taxon>Oxalidales</taxon>
        <taxon>Cephalotaceae</taxon>
        <taxon>Cephalotus</taxon>
    </lineage>
</organism>
<evidence type="ECO:0000256" key="4">
    <source>
        <dbReference type="SAM" id="MobiDB-lite"/>
    </source>
</evidence>
<keyword evidence="3" id="KW-0175">Coiled coil</keyword>
<dbReference type="InterPro" id="IPR039764">
    <property type="entry name" value="HABP4/SERBP1-like"/>
</dbReference>
<comment type="caution">
    <text evidence="6">The sequence shown here is derived from an EMBL/GenBank/DDBJ whole genome shotgun (WGS) entry which is preliminary data.</text>
</comment>
<feature type="compositionally biased region" description="Basic and acidic residues" evidence="4">
    <location>
        <begin position="284"/>
        <end position="301"/>
    </location>
</feature>
<feature type="region of interest" description="Disordered" evidence="4">
    <location>
        <begin position="1"/>
        <end position="234"/>
    </location>
</feature>
<dbReference type="Pfam" id="PF04774">
    <property type="entry name" value="HABP4_PAI-RBP1"/>
    <property type="match status" value="1"/>
</dbReference>
<evidence type="ECO:0000313" key="6">
    <source>
        <dbReference type="EMBL" id="GAV61312.1"/>
    </source>
</evidence>
<dbReference type="PANTHER" id="PTHR12299:SF17">
    <property type="entry name" value="AT19571P-RELATED"/>
    <property type="match status" value="1"/>
</dbReference>
<dbReference type="FunCoup" id="A0A1Q3B0K4">
    <property type="interactions" value="497"/>
</dbReference>
<gene>
    <name evidence="6" type="ORF">CFOL_v3_04839</name>
</gene>
<feature type="region of interest" description="Disordered" evidence="4">
    <location>
        <begin position="284"/>
        <end position="363"/>
    </location>
</feature>
<evidence type="ECO:0000256" key="1">
    <source>
        <dbReference type="ARBA" id="ARBA00004496"/>
    </source>
</evidence>
<keyword evidence="7" id="KW-1185">Reference proteome</keyword>
<dbReference type="PANTHER" id="PTHR12299">
    <property type="entry name" value="HYALURONIC ACID-BINDING PROTEIN 4"/>
    <property type="match status" value="1"/>
</dbReference>
<comment type="subcellular location">
    <subcellularLocation>
        <location evidence="1">Cytoplasm</location>
    </subcellularLocation>
</comment>
<feature type="coiled-coil region" evidence="3">
    <location>
        <begin position="234"/>
        <end position="270"/>
    </location>
</feature>
<evidence type="ECO:0000256" key="2">
    <source>
        <dbReference type="ARBA" id="ARBA00022490"/>
    </source>
</evidence>
<protein>
    <submittedName>
        <fullName evidence="6">HABP4_PAI-RBP1 domain-containing protein/Stm1_N domain-containing protein</fullName>
    </submittedName>
</protein>
<evidence type="ECO:0000256" key="3">
    <source>
        <dbReference type="SAM" id="Coils"/>
    </source>
</evidence>
<dbReference type="InParanoid" id="A0A1Q3B0K4"/>
<feature type="domain" description="Hyaluronan/mRNA-binding protein" evidence="5">
    <location>
        <begin position="150"/>
        <end position="259"/>
    </location>
</feature>
<dbReference type="OrthoDB" id="784393at2759"/>
<name>A0A1Q3B0K4_CEPFO</name>
<evidence type="ECO:0000313" key="7">
    <source>
        <dbReference type="Proteomes" id="UP000187406"/>
    </source>
</evidence>